<accession>A0A6V8MD67</accession>
<dbReference type="Pfam" id="PF05226">
    <property type="entry name" value="CHASE2"/>
    <property type="match status" value="1"/>
</dbReference>
<dbReference type="InterPro" id="IPR037522">
    <property type="entry name" value="HD_GYP_dom"/>
</dbReference>
<feature type="transmembrane region" description="Helical" evidence="2">
    <location>
        <begin position="379"/>
        <end position="401"/>
    </location>
</feature>
<dbReference type="SMART" id="SM01080">
    <property type="entry name" value="CHASE2"/>
    <property type="match status" value="1"/>
</dbReference>
<protein>
    <recommendedName>
        <fullName evidence="3">HD-GYP domain-containing protein</fullName>
    </recommendedName>
</protein>
<keyword evidence="2" id="KW-0812">Transmembrane</keyword>
<dbReference type="SUPFAM" id="SSF109604">
    <property type="entry name" value="HD-domain/PDEase-like"/>
    <property type="match status" value="1"/>
</dbReference>
<feature type="compositionally biased region" description="Polar residues" evidence="1">
    <location>
        <begin position="1"/>
        <end position="18"/>
    </location>
</feature>
<feature type="region of interest" description="Disordered" evidence="1">
    <location>
        <begin position="1"/>
        <end position="20"/>
    </location>
</feature>
<dbReference type="SMART" id="SM00471">
    <property type="entry name" value="HDc"/>
    <property type="match status" value="1"/>
</dbReference>
<dbReference type="InterPro" id="IPR052020">
    <property type="entry name" value="Cyclic_di-GMP/3'3'-cGAMP_PDE"/>
</dbReference>
<keyword evidence="2" id="KW-1133">Transmembrane helix</keyword>
<dbReference type="CDD" id="cd00077">
    <property type="entry name" value="HDc"/>
    <property type="match status" value="1"/>
</dbReference>
<dbReference type="RefSeq" id="WP_183352754.1">
    <property type="nucleotide sequence ID" value="NZ_BLXX01000001.1"/>
</dbReference>
<dbReference type="Gene3D" id="1.10.3210.10">
    <property type="entry name" value="Hypothetical protein af1432"/>
    <property type="match status" value="1"/>
</dbReference>
<dbReference type="EMBL" id="BLXX01000001">
    <property type="protein sequence ID" value="GFO57897.1"/>
    <property type="molecule type" value="Genomic_DNA"/>
</dbReference>
<feature type="domain" description="HD-GYP" evidence="3">
    <location>
        <begin position="443"/>
        <end position="655"/>
    </location>
</feature>
<feature type="transmembrane region" description="Helical" evidence="2">
    <location>
        <begin position="27"/>
        <end position="48"/>
    </location>
</feature>
<dbReference type="AlphaFoldDB" id="A0A6V8MD67"/>
<proteinExistence type="predicted"/>
<gene>
    <name evidence="4" type="ORF">GMST_02220</name>
</gene>
<sequence>MAARSSNDIPGNSPSTGWRSRYPGGRAPALALGLALTLFLTLVSLLKIPLVGNLDGRFQDHLIQKERMPAGYRLPVVVALDDATLARYGRWPWPRTRVAELLERIAAQHPASVGIDIIFAEPDAAGAAGDLALEHALRAGPFVLGYEMAFDAQERRFNVRQPPQQLSLVSLTAPGGANPLSRLWEARGALTSRPDFTRCVRRSGFLNASFEPEGVLRRMPVLIRQADRIYPSLALATLLRSDPALPEPVLSASWLGDLQLKAGTRIIPLDERGRLLLRYRGWQGVQQPVSAAALLDGTLAPDVLRGKLVLVGATATGMGETVTTPVQAESLLAGVQVHAIAVENLLNGDFVRGAPWLFRPLAVLSAGTLGSLAGAGLPILAGTLVTALAGLAAWFGAGALFQAQGVLLSPVLPLIALAGALCAALPVRLFFGERRELGQTRDLAATREFIMTSLTALTEIRDTETGAHILRTQRYLMVLCQELRNFPRYRLLLDQETIELLAKLAPLHDIGKVGLPDHLLHKSSAFTAEEYEQVKKHTVYGRDTIARAEERAGMRGDQLLAFAKDLAYSHHERWDGSGYPQGLKGEEIPWAGRVMAIADTYDALISRRVYKEPIPHQVAVQIIVAGKGSLFDPDVVEAFLRVEPAWWEIACSLMDEVLSTGAE</sequence>
<dbReference type="PANTHER" id="PTHR45228:SF5">
    <property type="entry name" value="CYCLIC DI-GMP PHOSPHODIESTERASE VC_1348-RELATED"/>
    <property type="match status" value="1"/>
</dbReference>
<evidence type="ECO:0000256" key="1">
    <source>
        <dbReference type="SAM" id="MobiDB-lite"/>
    </source>
</evidence>
<keyword evidence="2" id="KW-0472">Membrane</keyword>
<organism evidence="4 5">
    <name type="scientific">Geomonas silvestris</name>
    <dbReference type="NCBI Taxonomy" id="2740184"/>
    <lineage>
        <taxon>Bacteria</taxon>
        <taxon>Pseudomonadati</taxon>
        <taxon>Thermodesulfobacteriota</taxon>
        <taxon>Desulfuromonadia</taxon>
        <taxon>Geobacterales</taxon>
        <taxon>Geobacteraceae</taxon>
        <taxon>Geomonas</taxon>
    </lineage>
</organism>
<reference evidence="5" key="1">
    <citation type="submission" date="2020-06" db="EMBL/GenBank/DDBJ databases">
        <title>Draft genomic sequence of Geomonas sp. Red330.</title>
        <authorList>
            <person name="Itoh H."/>
            <person name="Zhenxing X."/>
            <person name="Ushijima N."/>
            <person name="Masuda Y."/>
            <person name="Shiratori Y."/>
            <person name="Senoo K."/>
        </authorList>
    </citation>
    <scope>NUCLEOTIDE SEQUENCE [LARGE SCALE GENOMIC DNA]</scope>
    <source>
        <strain evidence="5">Red330</strain>
    </source>
</reference>
<dbReference type="Pfam" id="PF13487">
    <property type="entry name" value="HD_5"/>
    <property type="match status" value="1"/>
</dbReference>
<dbReference type="Proteomes" id="UP000556026">
    <property type="component" value="Unassembled WGS sequence"/>
</dbReference>
<evidence type="ECO:0000313" key="5">
    <source>
        <dbReference type="Proteomes" id="UP000556026"/>
    </source>
</evidence>
<evidence type="ECO:0000259" key="3">
    <source>
        <dbReference type="PROSITE" id="PS51832"/>
    </source>
</evidence>
<evidence type="ECO:0000256" key="2">
    <source>
        <dbReference type="SAM" id="Phobius"/>
    </source>
</evidence>
<dbReference type="InterPro" id="IPR003607">
    <property type="entry name" value="HD/PDEase_dom"/>
</dbReference>
<dbReference type="PANTHER" id="PTHR45228">
    <property type="entry name" value="CYCLIC DI-GMP PHOSPHODIESTERASE TM_0186-RELATED"/>
    <property type="match status" value="1"/>
</dbReference>
<dbReference type="InterPro" id="IPR007890">
    <property type="entry name" value="CHASE2"/>
</dbReference>
<keyword evidence="5" id="KW-1185">Reference proteome</keyword>
<comment type="caution">
    <text evidence="4">The sequence shown here is derived from an EMBL/GenBank/DDBJ whole genome shotgun (WGS) entry which is preliminary data.</text>
</comment>
<name>A0A6V8MD67_9BACT</name>
<feature type="transmembrane region" description="Helical" evidence="2">
    <location>
        <begin position="407"/>
        <end position="431"/>
    </location>
</feature>
<dbReference type="PROSITE" id="PS51832">
    <property type="entry name" value="HD_GYP"/>
    <property type="match status" value="1"/>
</dbReference>
<evidence type="ECO:0000313" key="4">
    <source>
        <dbReference type="EMBL" id="GFO57897.1"/>
    </source>
</evidence>